<dbReference type="EMBL" id="BAAABV010000021">
    <property type="protein sequence ID" value="GAA0299221.1"/>
    <property type="molecule type" value="Genomic_DNA"/>
</dbReference>
<dbReference type="SUPFAM" id="SSF52540">
    <property type="entry name" value="P-loop containing nucleoside triphosphate hydrolases"/>
    <property type="match status" value="1"/>
</dbReference>
<evidence type="ECO:0008006" key="3">
    <source>
        <dbReference type="Google" id="ProtNLM"/>
    </source>
</evidence>
<name>A0ABP3F3J2_9ACTN</name>
<reference evidence="2" key="1">
    <citation type="journal article" date="2019" name="Int. J. Syst. Evol. Microbiol.">
        <title>The Global Catalogue of Microorganisms (GCM) 10K type strain sequencing project: providing services to taxonomists for standard genome sequencing and annotation.</title>
        <authorList>
            <consortium name="The Broad Institute Genomics Platform"/>
            <consortium name="The Broad Institute Genome Sequencing Center for Infectious Disease"/>
            <person name="Wu L."/>
            <person name="Ma J."/>
        </authorList>
    </citation>
    <scope>NUCLEOTIDE SEQUENCE [LARGE SCALE GENOMIC DNA]</scope>
    <source>
        <strain evidence="2">JCM 4505</strain>
    </source>
</reference>
<dbReference type="Proteomes" id="UP001501867">
    <property type="component" value="Unassembled WGS sequence"/>
</dbReference>
<gene>
    <name evidence="1" type="ORF">GCM10010302_42210</name>
</gene>
<evidence type="ECO:0000313" key="1">
    <source>
        <dbReference type="EMBL" id="GAA0299221.1"/>
    </source>
</evidence>
<sequence>MQDSREVSFVAGRAGTATWPGRVPYAERPVDPSVGEGPMAAEEDVARAVRAYLHRALCLLYDLEDRRQSGRPLPRSGETRERPADSPLWRHVHARIARQMERDRRAGVSTAPDRYTRFHWTTFQRLHADLYLERPITQDRQRVVEALARLGEPEYVLPSGLRLGLEKAARRLWQFAARRAGDGGSAHRQLVDEISGWARQDMLLLDHGSADAPPVSLRDVYVRRGTEERLARVLQQQALARSPGQPVQVVLGEAGTGKSSMLWYLADLLDGRRAAAPLAGTRTGPPSDELRAGTELRPVLLRAEQLLTPGEGEQLLDSFERSPQAGRIALLDTADLLLHAADGRSVLRRAVAFCQERGVPLTLTCRTRDGAALHDLLGRTPSDVVFHTGDFRGGEELERALSTYCLHYLPAATPAARAKAVADLLEAAVRGLPIREVVARPLTLRMLFEVYAPQSPAPEIDAAGLYERYWERRVREDGRHGAAGHAVPESPDLSWPAQSLARLMLHDGAVALPVADAVGRMAGANPEAGDGDPLEQLTQLDRRSVVAGTADRRSSVHFFHQTLFEYAAGRCLVRLAAEKKQSYYGALGRHLAAHPDDFLRAVVAEQALVQGMRASGRVRDDAEKLLAELLGSEDVDLQVIAVRACALLPDDLYSDVRAVFHDYLREKASPAMLREVLALLPTREHMNPERVAEDLGVVLRNSPRMRWRVLDVLCRFGRLDRRTAGVVWTFLRELCADHARCLMREPDPQDAAPTGCAGEHCLWSWLVNRDSNSAGSHGNQAVRLIDALAEHRGEWTAERMRELLALAERHRSRAQALHCVAVIHRRAGEPEWDALFPVAARIAQGLGTDKALPADIDGEMEESGGTWEARTPVEEWRRAQAALDAHWFAASLSTPATSPGDVIRDLAAEGKNPFDVPHSRLRAVLGQVGTLLREAAEGVPELLEETVALCRGRDTVDTIAAFLLPPLLREPADDPGTRAAADWCAARLDVFDPRANRGRRTGSPALRFAVTGLSMLPPARLSDIVPWRREGGGPWGEHRIDDTFLALDGAAKLLVPLAASGHFRAVVALERWRTLEGLRHEQQARGRNAWPEFRGGKPYHGRRDRDRMNGVIQAAFADHAAEAHRLVPEALRRRVPTADVPWLAALAKRTAEQPGPAAAPARALFDRYGPELADWCAALWTTGPCPDPAAKLAALRLWGDVVRLGAADRPSLAAQARLAAKVRNGQWSTACKVLGHWNGHEVSPLAAVGGEPGWEELDEALAAAVVPDASTGELALLRSLLRCRFAPLATRDAVTAAIDTVAEQVRLSTDTAAIHDSGAGFLTERLCDSEPGRAVEVALEVARRTAGSGLTDPHHVTRLGWKWQKPLTRLASTADREDWLRLIGGLADGPQAMLQKALDAAAARRREEDVRADAARELETSPYRDTAMAGLRDAAVRHRRTPLEERLWPAVLRPAGA</sequence>
<keyword evidence="2" id="KW-1185">Reference proteome</keyword>
<proteinExistence type="predicted"/>
<accession>A0ABP3F3J2</accession>
<protein>
    <recommendedName>
        <fullName evidence="3">NACHT domain-containing protein</fullName>
    </recommendedName>
</protein>
<comment type="caution">
    <text evidence="1">The sequence shown here is derived from an EMBL/GenBank/DDBJ whole genome shotgun (WGS) entry which is preliminary data.</text>
</comment>
<dbReference type="InterPro" id="IPR027417">
    <property type="entry name" value="P-loop_NTPase"/>
</dbReference>
<evidence type="ECO:0000313" key="2">
    <source>
        <dbReference type="Proteomes" id="UP001501867"/>
    </source>
</evidence>
<organism evidence="1 2">
    <name type="scientific">Streptomyces polychromogenes</name>
    <dbReference type="NCBI Taxonomy" id="67342"/>
    <lineage>
        <taxon>Bacteria</taxon>
        <taxon>Bacillati</taxon>
        <taxon>Actinomycetota</taxon>
        <taxon>Actinomycetes</taxon>
        <taxon>Kitasatosporales</taxon>
        <taxon>Streptomycetaceae</taxon>
        <taxon>Streptomyces</taxon>
    </lineage>
</organism>